<protein>
    <submittedName>
        <fullName evidence="1">Uncharacterized protein</fullName>
    </submittedName>
</protein>
<name>A0A191YXK1_9PSED</name>
<keyword evidence="2" id="KW-1185">Reference proteome</keyword>
<gene>
    <name evidence="1" type="ORF">PMA3_21620</name>
</gene>
<proteinExistence type="predicted"/>
<dbReference type="KEGG" id="psil:PMA3_21620"/>
<dbReference type="EMBL" id="CP014870">
    <property type="protein sequence ID" value="ANJ57615.1"/>
    <property type="molecule type" value="Genomic_DNA"/>
</dbReference>
<accession>A0A191YXK1</accession>
<dbReference type="AlphaFoldDB" id="A0A191YXK1"/>
<dbReference type="Proteomes" id="UP000078354">
    <property type="component" value="Chromosome"/>
</dbReference>
<evidence type="ECO:0000313" key="1">
    <source>
        <dbReference type="EMBL" id="ANJ57615.1"/>
    </source>
</evidence>
<sequence length="72" mass="7719">MIGHQAIGINAYTKSLLQLAQVREVILKISCVSENNLPIVASLYDMVGVVGQYNASYAGHAVSYVLAVIRIA</sequence>
<evidence type="ECO:0000313" key="2">
    <source>
        <dbReference type="Proteomes" id="UP000078354"/>
    </source>
</evidence>
<reference evidence="1 2" key="1">
    <citation type="journal article" date="2018" name="Syst. Appl. Microbiol.">
        <title>Pseudomonas silesiensis sp. nov. strain A3T isolated from a biological pesticide sewage treatment plant and analysis of the complete genome sequence.</title>
        <authorList>
            <person name="Kaminski M.A."/>
            <person name="Furmanczyk E.M."/>
            <person name="Sobczak A."/>
            <person name="Dziembowski A."/>
            <person name="Lipinski L."/>
        </authorList>
    </citation>
    <scope>NUCLEOTIDE SEQUENCE [LARGE SCALE GENOMIC DNA]</scope>
    <source>
        <strain evidence="1 2">A3</strain>
    </source>
</reference>
<organism evidence="1 2">
    <name type="scientific">Pseudomonas silesiensis</name>
    <dbReference type="NCBI Taxonomy" id="1853130"/>
    <lineage>
        <taxon>Bacteria</taxon>
        <taxon>Pseudomonadati</taxon>
        <taxon>Pseudomonadota</taxon>
        <taxon>Gammaproteobacteria</taxon>
        <taxon>Pseudomonadales</taxon>
        <taxon>Pseudomonadaceae</taxon>
        <taxon>Pseudomonas</taxon>
    </lineage>
</organism>